<organism evidence="1 2">
    <name type="scientific">Deinococcus ruber</name>
    <dbReference type="NCBI Taxonomy" id="1848197"/>
    <lineage>
        <taxon>Bacteria</taxon>
        <taxon>Thermotogati</taxon>
        <taxon>Deinococcota</taxon>
        <taxon>Deinococci</taxon>
        <taxon>Deinococcales</taxon>
        <taxon>Deinococcaceae</taxon>
        <taxon>Deinococcus</taxon>
    </lineage>
</organism>
<comment type="caution">
    <text evidence="1">The sequence shown here is derived from an EMBL/GenBank/DDBJ whole genome shotgun (WGS) entry which is preliminary data.</text>
</comment>
<sequence>MITITTMPRTFRFKGQDLPDPNPSLTPKEVGKRYAHQFPELLSAEPLPPTVKNGVEVIEFKESFGTKG</sequence>
<reference evidence="1" key="1">
    <citation type="journal article" date="2014" name="Int. J. Syst. Evol. Microbiol.">
        <title>Complete genome sequence of Corynebacterium casei LMG S-19264T (=DSM 44701T), isolated from a smear-ripened cheese.</title>
        <authorList>
            <consortium name="US DOE Joint Genome Institute (JGI-PGF)"/>
            <person name="Walter F."/>
            <person name="Albersmeier A."/>
            <person name="Kalinowski J."/>
            <person name="Ruckert C."/>
        </authorList>
    </citation>
    <scope>NUCLEOTIDE SEQUENCE</scope>
    <source>
        <strain evidence="1">JCM 31311</strain>
    </source>
</reference>
<dbReference type="Pfam" id="PF14454">
    <property type="entry name" value="Prok_Ub"/>
    <property type="match status" value="1"/>
</dbReference>
<gene>
    <name evidence="1" type="ORF">GCM10008957_32370</name>
</gene>
<dbReference type="InterPro" id="IPR022289">
    <property type="entry name" value="PRTRC_protein-C"/>
</dbReference>
<reference evidence="1" key="2">
    <citation type="submission" date="2020-09" db="EMBL/GenBank/DDBJ databases">
        <authorList>
            <person name="Sun Q."/>
            <person name="Ohkuma M."/>
        </authorList>
    </citation>
    <scope>NUCLEOTIDE SEQUENCE</scope>
    <source>
        <strain evidence="1">JCM 31311</strain>
    </source>
</reference>
<name>A0A918CBT3_9DEIO</name>
<accession>A0A918CBT3</accession>
<keyword evidence="2" id="KW-1185">Reference proteome</keyword>
<proteinExistence type="predicted"/>
<evidence type="ECO:0000313" key="1">
    <source>
        <dbReference type="EMBL" id="GGR17273.1"/>
    </source>
</evidence>
<dbReference type="Proteomes" id="UP000603865">
    <property type="component" value="Unassembled WGS sequence"/>
</dbReference>
<dbReference type="InterPro" id="IPR032866">
    <property type="entry name" value="Prok_Ub"/>
</dbReference>
<evidence type="ECO:0008006" key="3">
    <source>
        <dbReference type="Google" id="ProtNLM"/>
    </source>
</evidence>
<protein>
    <recommendedName>
        <fullName evidence="3">PRTRC system protein C</fullName>
    </recommendedName>
</protein>
<dbReference type="NCBIfam" id="TIGR03738">
    <property type="entry name" value="PRTRC_C"/>
    <property type="match status" value="1"/>
</dbReference>
<evidence type="ECO:0000313" key="2">
    <source>
        <dbReference type="Proteomes" id="UP000603865"/>
    </source>
</evidence>
<dbReference type="AlphaFoldDB" id="A0A918CBT3"/>
<dbReference type="EMBL" id="BMQL01000020">
    <property type="protein sequence ID" value="GGR17273.1"/>
    <property type="molecule type" value="Genomic_DNA"/>
</dbReference>
<dbReference type="RefSeq" id="WP_189091563.1">
    <property type="nucleotide sequence ID" value="NZ_BMQL01000020.1"/>
</dbReference>